<dbReference type="PROSITE" id="PS00687">
    <property type="entry name" value="ALDEHYDE_DEHYDR_GLU"/>
    <property type="match status" value="1"/>
</dbReference>
<evidence type="ECO:0000259" key="6">
    <source>
        <dbReference type="Pfam" id="PF00171"/>
    </source>
</evidence>
<evidence type="ECO:0000256" key="1">
    <source>
        <dbReference type="ARBA" id="ARBA00009986"/>
    </source>
</evidence>
<dbReference type="Pfam" id="PF00171">
    <property type="entry name" value="Aldedh"/>
    <property type="match status" value="1"/>
</dbReference>
<dbReference type="Proteomes" id="UP000642571">
    <property type="component" value="Unassembled WGS sequence"/>
</dbReference>
<organism evidence="7 8">
    <name type="scientific">Pontibacillus salipaludis</name>
    <dbReference type="NCBI Taxonomy" id="1697394"/>
    <lineage>
        <taxon>Bacteria</taxon>
        <taxon>Bacillati</taxon>
        <taxon>Bacillota</taxon>
        <taxon>Bacilli</taxon>
        <taxon>Bacillales</taxon>
        <taxon>Bacillaceae</taxon>
        <taxon>Pontibacillus</taxon>
    </lineage>
</organism>
<dbReference type="InterPro" id="IPR012394">
    <property type="entry name" value="Aldehyde_DH_NAD(P)"/>
</dbReference>
<comment type="caution">
    <text evidence="7">The sequence shown here is derived from an EMBL/GenBank/DDBJ whole genome shotgun (WGS) entry which is preliminary data.</text>
</comment>
<evidence type="ECO:0000313" key="7">
    <source>
        <dbReference type="EMBL" id="GGD22129.1"/>
    </source>
</evidence>
<dbReference type="InterPro" id="IPR016161">
    <property type="entry name" value="Ald_DH/histidinol_DH"/>
</dbReference>
<dbReference type="EMBL" id="BMIN01000016">
    <property type="protein sequence ID" value="GGD22129.1"/>
    <property type="molecule type" value="Genomic_DNA"/>
</dbReference>
<evidence type="ECO:0000256" key="3">
    <source>
        <dbReference type="PIRNR" id="PIRNR036492"/>
    </source>
</evidence>
<feature type="domain" description="Aldehyde dehydrogenase" evidence="6">
    <location>
        <begin position="19"/>
        <end position="425"/>
    </location>
</feature>
<dbReference type="PROSITE" id="PS00070">
    <property type="entry name" value="ALDEHYDE_DEHYDR_CYS"/>
    <property type="match status" value="1"/>
</dbReference>
<proteinExistence type="inferred from homology"/>
<dbReference type="InterPro" id="IPR029510">
    <property type="entry name" value="Ald_DH_CS_GLU"/>
</dbReference>
<dbReference type="InterPro" id="IPR015590">
    <property type="entry name" value="Aldehyde_DH_dom"/>
</dbReference>
<keyword evidence="2 3" id="KW-0560">Oxidoreductase</keyword>
<evidence type="ECO:0000256" key="4">
    <source>
        <dbReference type="PROSITE-ProRule" id="PRU10007"/>
    </source>
</evidence>
<dbReference type="InterPro" id="IPR016160">
    <property type="entry name" value="Ald_DH_CS_CYS"/>
</dbReference>
<accession>A0ABQ1QBK8</accession>
<dbReference type="InterPro" id="IPR016163">
    <property type="entry name" value="Ald_DH_C"/>
</dbReference>
<dbReference type="PANTHER" id="PTHR43570">
    <property type="entry name" value="ALDEHYDE DEHYDROGENASE"/>
    <property type="match status" value="1"/>
</dbReference>
<dbReference type="Gene3D" id="3.40.309.10">
    <property type="entry name" value="Aldehyde Dehydrogenase, Chain A, domain 2"/>
    <property type="match status" value="1"/>
</dbReference>
<keyword evidence="8" id="KW-1185">Reference proteome</keyword>
<dbReference type="PANTHER" id="PTHR43570:SF16">
    <property type="entry name" value="ALDEHYDE DEHYDROGENASE TYPE III, ISOFORM Q"/>
    <property type="match status" value="1"/>
</dbReference>
<dbReference type="Gene3D" id="3.40.605.10">
    <property type="entry name" value="Aldehyde Dehydrogenase, Chain A, domain 1"/>
    <property type="match status" value="1"/>
</dbReference>
<evidence type="ECO:0000256" key="5">
    <source>
        <dbReference type="RuleBase" id="RU003345"/>
    </source>
</evidence>
<gene>
    <name evidence="7" type="ORF">GCM10011389_32290</name>
</gene>
<dbReference type="PIRSF" id="PIRSF036492">
    <property type="entry name" value="ALDH"/>
    <property type="match status" value="1"/>
</dbReference>
<evidence type="ECO:0000313" key="8">
    <source>
        <dbReference type="Proteomes" id="UP000642571"/>
    </source>
</evidence>
<name>A0ABQ1QBK8_9BACI</name>
<dbReference type="SUPFAM" id="SSF53720">
    <property type="entry name" value="ALDH-like"/>
    <property type="match status" value="1"/>
</dbReference>
<protein>
    <recommendedName>
        <fullName evidence="3">Aldehyde dehydrogenase</fullName>
    </recommendedName>
</protein>
<comment type="similarity">
    <text evidence="1 3 5">Belongs to the aldehyde dehydrogenase family.</text>
</comment>
<dbReference type="CDD" id="cd07136">
    <property type="entry name" value="ALDH_YwdH-P39616"/>
    <property type="match status" value="1"/>
</dbReference>
<evidence type="ECO:0000256" key="2">
    <source>
        <dbReference type="ARBA" id="ARBA00023002"/>
    </source>
</evidence>
<dbReference type="InterPro" id="IPR016162">
    <property type="entry name" value="Ald_DH_N"/>
</dbReference>
<reference evidence="8" key="1">
    <citation type="journal article" date="2019" name="Int. J. Syst. Evol. Microbiol.">
        <title>The Global Catalogue of Microorganisms (GCM) 10K type strain sequencing project: providing services to taxonomists for standard genome sequencing and annotation.</title>
        <authorList>
            <consortium name="The Broad Institute Genomics Platform"/>
            <consortium name="The Broad Institute Genome Sequencing Center for Infectious Disease"/>
            <person name="Wu L."/>
            <person name="Ma J."/>
        </authorList>
    </citation>
    <scope>NUCLEOTIDE SEQUENCE [LARGE SCALE GENOMIC DNA]</scope>
    <source>
        <strain evidence="8">CGMCC 1.15353</strain>
    </source>
</reference>
<feature type="active site" evidence="4">
    <location>
        <position position="209"/>
    </location>
</feature>
<sequence length="455" mass="51555">MRINELVEHQRTFYYTESTKPYSFRKEQLNTLRSMIEENEQSIIHALYRDLHKSEFESYTTEIGFLYSEITSAIKNLKEWMKPQKVKTPFTHAGSKSYLYQEPYGVTLIIAPWNYPFQLALAPVIGALAAGNTVVLKPSELTPETSSLLKEMIDKWFDPAVLAVVEGDAEVSQKLLEERFDLIFFTGSVPVGKIVMEKASQHLTPVILELGGKSPTIVEEDANLDLAAKRIAWGKFTNAGQTCIAPDYVYVHWSVKPELLSKLKQAIKDLYGEDPLYNEEYSHIVNKRHFDRLCKYLNDGELIAGGERDEDINSIEPTILDHITWDDAVMQDEIFGPILPVLTFDDIEEVVSEVRNHEKPLALYYFSEDEQKQEDILSKLSFGGGCINDTLFHVANPHLPFGGVGQSGVGSYHGKASFDAFTHSKGIVKQTTKFDLSIRYPGRKHGLKLIKKLLK</sequence>